<evidence type="ECO:0000256" key="10">
    <source>
        <dbReference type="ARBA" id="ARBA00040729"/>
    </source>
</evidence>
<dbReference type="EMBL" id="NTKD01000058">
    <property type="protein sequence ID" value="PDH36847.1"/>
    <property type="molecule type" value="Genomic_DNA"/>
</dbReference>
<dbReference type="SMART" id="SM00116">
    <property type="entry name" value="CBS"/>
    <property type="match status" value="2"/>
</dbReference>
<keyword evidence="5" id="KW-0677">Repeat</keyword>
<evidence type="ECO:0000256" key="3">
    <source>
        <dbReference type="ARBA" id="ARBA00022475"/>
    </source>
</evidence>
<dbReference type="PROSITE" id="PS51846">
    <property type="entry name" value="CNNM"/>
    <property type="match status" value="1"/>
</dbReference>
<dbReference type="GO" id="GO:0050660">
    <property type="term" value="F:flavin adenine dinucleotide binding"/>
    <property type="evidence" value="ECO:0007669"/>
    <property type="project" value="InterPro"/>
</dbReference>
<comment type="caution">
    <text evidence="16">The sequence shown here is derived from an EMBL/GenBank/DDBJ whole genome shotgun (WGS) entry which is preliminary data.</text>
</comment>
<feature type="domain" description="CBS" evidence="14">
    <location>
        <begin position="272"/>
        <end position="332"/>
    </location>
</feature>
<evidence type="ECO:0000256" key="7">
    <source>
        <dbReference type="ARBA" id="ARBA00023122"/>
    </source>
</evidence>
<dbReference type="Proteomes" id="UP000219327">
    <property type="component" value="Unassembled WGS sequence"/>
</dbReference>
<dbReference type="AlphaFoldDB" id="A0A2A5WKP7"/>
<comment type="subcellular location">
    <subcellularLocation>
        <location evidence="1">Cell membrane</location>
        <topology evidence="1">Multi-pass membrane protein</topology>
    </subcellularLocation>
</comment>
<dbReference type="Pfam" id="PF01595">
    <property type="entry name" value="CNNM"/>
    <property type="match status" value="1"/>
</dbReference>
<comment type="similarity">
    <text evidence="2">Belongs to the UPF0053 family.</text>
</comment>
<keyword evidence="7 11" id="KW-0129">CBS domain</keyword>
<dbReference type="PROSITE" id="PS51371">
    <property type="entry name" value="CBS"/>
    <property type="match status" value="2"/>
</dbReference>
<dbReference type="InterPro" id="IPR002550">
    <property type="entry name" value="CNNM"/>
</dbReference>
<evidence type="ECO:0000259" key="14">
    <source>
        <dbReference type="PROSITE" id="PS51371"/>
    </source>
</evidence>
<dbReference type="InterPro" id="IPR046342">
    <property type="entry name" value="CBS_dom_sf"/>
</dbReference>
<evidence type="ECO:0000256" key="5">
    <source>
        <dbReference type="ARBA" id="ARBA00022737"/>
    </source>
</evidence>
<dbReference type="Gene3D" id="3.10.580.10">
    <property type="entry name" value="CBS-domain"/>
    <property type="match status" value="1"/>
</dbReference>
<dbReference type="Pfam" id="PF03471">
    <property type="entry name" value="CorC_HlyC"/>
    <property type="match status" value="1"/>
</dbReference>
<evidence type="ECO:0000256" key="6">
    <source>
        <dbReference type="ARBA" id="ARBA00022989"/>
    </source>
</evidence>
<keyword evidence="3" id="KW-1003">Cell membrane</keyword>
<evidence type="ECO:0000256" key="4">
    <source>
        <dbReference type="ARBA" id="ARBA00022692"/>
    </source>
</evidence>
<sequence>MEDPSLGALFGAVFVLIILSAYFSGSETAMMALNRYRLKHLADEGHGGAKRASKLLERPDRLLGVILIGNNFVNFSAASITTLIALTLFGDSGVAIAPVVTTLLFLVFAEVAPKTISAAFPERVALPSSYILAALLWLTYPMVWVVNGISNSLLRMIGISQEDGSNMALTSAELRTVVNEGQIGDHPQHMLLSILDLEQVTVNDIMVPRNEVFAIDIDDDAEEIINIIRSSQHTRLPVYKDDLENILGMLHLRNFAKLATRGDVEFNKAAIMQVVEDPYFVPLNTPLQQQLVNFQQAKERVGLVVDEYGDMQGIVTLDDILEEIVGEFTTDLAATSTDIHPQEDGSYMIDGSTHIRLINRQLGWDMPIEGPKTINGLVTEELETIPEFNVCLAIGSYRIETIQIQDSLIRTVKVSRTP</sequence>
<evidence type="ECO:0000256" key="11">
    <source>
        <dbReference type="PROSITE-ProRule" id="PRU00703"/>
    </source>
</evidence>
<keyword evidence="6 12" id="KW-1133">Transmembrane helix</keyword>
<dbReference type="Gene3D" id="3.30.465.10">
    <property type="match status" value="1"/>
</dbReference>
<dbReference type="PANTHER" id="PTHR22777:SF32">
    <property type="entry name" value="UPF0053 INNER MEMBRANE PROTEIN YFJD"/>
    <property type="match status" value="1"/>
</dbReference>
<keyword evidence="4 12" id="KW-0812">Transmembrane</keyword>
<evidence type="ECO:0000256" key="13">
    <source>
        <dbReference type="SAM" id="Phobius"/>
    </source>
</evidence>
<dbReference type="InterPro" id="IPR000644">
    <property type="entry name" value="CBS_dom"/>
</dbReference>
<feature type="transmembrane region" description="Helical" evidence="13">
    <location>
        <begin position="62"/>
        <end position="89"/>
    </location>
</feature>
<evidence type="ECO:0000256" key="9">
    <source>
        <dbReference type="ARBA" id="ARBA00037273"/>
    </source>
</evidence>
<evidence type="ECO:0000256" key="12">
    <source>
        <dbReference type="PROSITE-ProRule" id="PRU01193"/>
    </source>
</evidence>
<dbReference type="InterPro" id="IPR036318">
    <property type="entry name" value="FAD-bd_PCMH-like_sf"/>
</dbReference>
<protein>
    <recommendedName>
        <fullName evidence="10">Magnesium and cobalt efflux protein CorC</fullName>
    </recommendedName>
</protein>
<accession>A0A2A5WKP7</accession>
<dbReference type="InterPro" id="IPR016169">
    <property type="entry name" value="FAD-bd_PCMH_sub2"/>
</dbReference>
<dbReference type="FunFam" id="3.10.580.10:FF:000002">
    <property type="entry name" value="Magnesium/cobalt efflux protein CorC"/>
    <property type="match status" value="1"/>
</dbReference>
<proteinExistence type="inferred from homology"/>
<organism evidence="16 17">
    <name type="scientific">OM182 bacterium MED-G24</name>
    <dbReference type="NCBI Taxonomy" id="1986255"/>
    <lineage>
        <taxon>Bacteria</taxon>
        <taxon>Pseudomonadati</taxon>
        <taxon>Pseudomonadota</taxon>
        <taxon>Gammaproteobacteria</taxon>
        <taxon>OMG group</taxon>
        <taxon>OM182 clade</taxon>
    </lineage>
</organism>
<dbReference type="NCBIfam" id="NF008604">
    <property type="entry name" value="PRK11573.1"/>
    <property type="match status" value="1"/>
</dbReference>
<evidence type="ECO:0000256" key="1">
    <source>
        <dbReference type="ARBA" id="ARBA00004651"/>
    </source>
</evidence>
<evidence type="ECO:0000256" key="2">
    <source>
        <dbReference type="ARBA" id="ARBA00006337"/>
    </source>
</evidence>
<evidence type="ECO:0000313" key="16">
    <source>
        <dbReference type="EMBL" id="PDH36847.1"/>
    </source>
</evidence>
<feature type="domain" description="CBS" evidence="14">
    <location>
        <begin position="206"/>
        <end position="265"/>
    </location>
</feature>
<dbReference type="InterPro" id="IPR005170">
    <property type="entry name" value="Transptr-assoc_dom"/>
</dbReference>
<name>A0A2A5WKP7_9GAMM</name>
<gene>
    <name evidence="16" type="ORF">CNE99_09025</name>
</gene>
<feature type="transmembrane region" description="Helical" evidence="13">
    <location>
        <begin position="95"/>
        <end position="112"/>
    </location>
</feature>
<dbReference type="GO" id="GO:0005886">
    <property type="term" value="C:plasma membrane"/>
    <property type="evidence" value="ECO:0007669"/>
    <property type="project" value="UniProtKB-SubCell"/>
</dbReference>
<dbReference type="SMART" id="SM01091">
    <property type="entry name" value="CorC_HlyC"/>
    <property type="match status" value="1"/>
</dbReference>
<feature type="domain" description="CNNM transmembrane" evidence="15">
    <location>
        <begin position="2"/>
        <end position="190"/>
    </location>
</feature>
<evidence type="ECO:0000313" key="17">
    <source>
        <dbReference type="Proteomes" id="UP000219327"/>
    </source>
</evidence>
<evidence type="ECO:0000259" key="15">
    <source>
        <dbReference type="PROSITE" id="PS51846"/>
    </source>
</evidence>
<dbReference type="Pfam" id="PF00571">
    <property type="entry name" value="CBS"/>
    <property type="match status" value="2"/>
</dbReference>
<dbReference type="InterPro" id="IPR044751">
    <property type="entry name" value="Ion_transp-like_CBS"/>
</dbReference>
<comment type="function">
    <text evidence="9">Plays a role in the transport of magnesium and cobalt ions.</text>
</comment>
<reference evidence="16 17" key="1">
    <citation type="submission" date="2017-08" db="EMBL/GenBank/DDBJ databases">
        <title>Fine stratification of microbial communities through a metagenomic profile of the photic zone.</title>
        <authorList>
            <person name="Haro-Moreno J.M."/>
            <person name="Lopez-Perez M."/>
            <person name="De La Torre J."/>
            <person name="Picazo A."/>
            <person name="Camacho A."/>
            <person name="Rodriguez-Valera F."/>
        </authorList>
    </citation>
    <scope>NUCLEOTIDE SEQUENCE [LARGE SCALE GENOMIC DNA]</scope>
    <source>
        <strain evidence="16">MED-G24</strain>
    </source>
</reference>
<keyword evidence="8 12" id="KW-0472">Membrane</keyword>
<evidence type="ECO:0000256" key="8">
    <source>
        <dbReference type="ARBA" id="ARBA00023136"/>
    </source>
</evidence>
<dbReference type="PANTHER" id="PTHR22777">
    <property type="entry name" value="HEMOLYSIN-RELATED"/>
    <property type="match status" value="1"/>
</dbReference>
<feature type="transmembrane region" description="Helical" evidence="13">
    <location>
        <begin position="124"/>
        <end position="146"/>
    </location>
</feature>
<dbReference type="SUPFAM" id="SSF54631">
    <property type="entry name" value="CBS-domain pair"/>
    <property type="match status" value="1"/>
</dbReference>
<dbReference type="CDD" id="cd04590">
    <property type="entry name" value="CBS_pair_CorC_HlyC_assoc"/>
    <property type="match status" value="1"/>
</dbReference>
<dbReference type="SUPFAM" id="SSF56176">
    <property type="entry name" value="FAD-binding/transporter-associated domain-like"/>
    <property type="match status" value="1"/>
</dbReference>
<feature type="transmembrane region" description="Helical" evidence="13">
    <location>
        <begin position="6"/>
        <end position="25"/>
    </location>
</feature>